<evidence type="ECO:0000313" key="2">
    <source>
        <dbReference type="EMBL" id="CAB3373944.1"/>
    </source>
</evidence>
<sequence length="86" mass="9344">MRSRLFALLFLFVVVLVGAHAGPIFGQQGLLGFLQPSAATQRPQTANGQRKGRSRYDHLCRGHNVDPYAFPGRAPYPSAPLCSYAG</sequence>
<dbReference type="AlphaFoldDB" id="A0A8S1CR81"/>
<dbReference type="OrthoDB" id="6599992at2759"/>
<evidence type="ECO:0000256" key="1">
    <source>
        <dbReference type="SAM" id="SignalP"/>
    </source>
</evidence>
<keyword evidence="1" id="KW-0732">Signal</keyword>
<dbReference type="Proteomes" id="UP000494165">
    <property type="component" value="Unassembled WGS sequence"/>
</dbReference>
<gene>
    <name evidence="2" type="ORF">CLODIP_2_CD02368</name>
</gene>
<dbReference type="EMBL" id="CADEPI010000091">
    <property type="protein sequence ID" value="CAB3373944.1"/>
    <property type="molecule type" value="Genomic_DNA"/>
</dbReference>
<protein>
    <submittedName>
        <fullName evidence="2">Uncharacterized protein</fullName>
    </submittedName>
</protein>
<feature type="signal peptide" evidence="1">
    <location>
        <begin position="1"/>
        <end position="21"/>
    </location>
</feature>
<proteinExistence type="predicted"/>
<accession>A0A8S1CR81</accession>
<keyword evidence="3" id="KW-1185">Reference proteome</keyword>
<reference evidence="2 3" key="1">
    <citation type="submission" date="2020-04" db="EMBL/GenBank/DDBJ databases">
        <authorList>
            <person name="Alioto T."/>
            <person name="Alioto T."/>
            <person name="Gomez Garrido J."/>
        </authorList>
    </citation>
    <scope>NUCLEOTIDE SEQUENCE [LARGE SCALE GENOMIC DNA]</scope>
</reference>
<evidence type="ECO:0000313" key="3">
    <source>
        <dbReference type="Proteomes" id="UP000494165"/>
    </source>
</evidence>
<comment type="caution">
    <text evidence="2">The sequence shown here is derived from an EMBL/GenBank/DDBJ whole genome shotgun (WGS) entry which is preliminary data.</text>
</comment>
<name>A0A8S1CR81_9INSE</name>
<organism evidence="2 3">
    <name type="scientific">Cloeon dipterum</name>
    <dbReference type="NCBI Taxonomy" id="197152"/>
    <lineage>
        <taxon>Eukaryota</taxon>
        <taxon>Metazoa</taxon>
        <taxon>Ecdysozoa</taxon>
        <taxon>Arthropoda</taxon>
        <taxon>Hexapoda</taxon>
        <taxon>Insecta</taxon>
        <taxon>Pterygota</taxon>
        <taxon>Palaeoptera</taxon>
        <taxon>Ephemeroptera</taxon>
        <taxon>Pisciforma</taxon>
        <taxon>Baetidae</taxon>
        <taxon>Cloeon</taxon>
    </lineage>
</organism>
<feature type="chain" id="PRO_5035764864" evidence="1">
    <location>
        <begin position="22"/>
        <end position="86"/>
    </location>
</feature>